<feature type="region of interest" description="Disordered" evidence="5">
    <location>
        <begin position="1"/>
        <end position="22"/>
    </location>
</feature>
<protein>
    <submittedName>
        <fullName evidence="7">SLC12A4</fullName>
    </submittedName>
</protein>
<dbReference type="Proteomes" id="UP000593567">
    <property type="component" value="Unassembled WGS sequence"/>
</dbReference>
<dbReference type="GO" id="GO:1990573">
    <property type="term" value="P:potassium ion import across plasma membrane"/>
    <property type="evidence" value="ECO:0007669"/>
    <property type="project" value="TreeGrafter"/>
</dbReference>
<organism evidence="7 8">
    <name type="scientific">Bugula neritina</name>
    <name type="common">Brown bryozoan</name>
    <name type="synonym">Sertularia neritina</name>
    <dbReference type="NCBI Taxonomy" id="10212"/>
    <lineage>
        <taxon>Eukaryota</taxon>
        <taxon>Metazoa</taxon>
        <taxon>Spiralia</taxon>
        <taxon>Lophotrochozoa</taxon>
        <taxon>Bryozoa</taxon>
        <taxon>Gymnolaemata</taxon>
        <taxon>Cheilostomatida</taxon>
        <taxon>Flustrina</taxon>
        <taxon>Buguloidea</taxon>
        <taxon>Bugulidae</taxon>
        <taxon>Bugula</taxon>
    </lineage>
</organism>
<accession>A0A7J7KKM9</accession>
<dbReference type="PANTHER" id="PTHR11827:SF73">
    <property type="entry name" value="KAZACHOC, ISOFORM G"/>
    <property type="match status" value="1"/>
</dbReference>
<dbReference type="Pfam" id="PF03522">
    <property type="entry name" value="SLC12"/>
    <property type="match status" value="1"/>
</dbReference>
<evidence type="ECO:0000256" key="4">
    <source>
        <dbReference type="ARBA" id="ARBA00023136"/>
    </source>
</evidence>
<evidence type="ECO:0000313" key="7">
    <source>
        <dbReference type="EMBL" id="KAF6038581.1"/>
    </source>
</evidence>
<evidence type="ECO:0000259" key="6">
    <source>
        <dbReference type="Pfam" id="PF03522"/>
    </source>
</evidence>
<feature type="domain" description="SLC12A transporter C-terminal" evidence="6">
    <location>
        <begin position="92"/>
        <end position="160"/>
    </location>
</feature>
<keyword evidence="3" id="KW-1133">Transmembrane helix</keyword>
<name>A0A7J7KKM9_BUGNE</name>
<dbReference type="PANTHER" id="PTHR11827">
    <property type="entry name" value="SOLUTE CARRIER FAMILY 12, CATION COTRANSPORTERS"/>
    <property type="match status" value="1"/>
</dbReference>
<dbReference type="GO" id="GO:0007268">
    <property type="term" value="P:chemical synaptic transmission"/>
    <property type="evidence" value="ECO:0007669"/>
    <property type="project" value="TreeGrafter"/>
</dbReference>
<dbReference type="GO" id="GO:0045202">
    <property type="term" value="C:synapse"/>
    <property type="evidence" value="ECO:0007669"/>
    <property type="project" value="GOC"/>
</dbReference>
<dbReference type="InterPro" id="IPR004842">
    <property type="entry name" value="SLC12A_fam"/>
</dbReference>
<keyword evidence="2" id="KW-0812">Transmembrane</keyword>
<keyword evidence="8" id="KW-1185">Reference proteome</keyword>
<feature type="compositionally biased region" description="Polar residues" evidence="5">
    <location>
        <begin position="1"/>
        <end position="14"/>
    </location>
</feature>
<dbReference type="GO" id="GO:0015379">
    <property type="term" value="F:potassium:chloride symporter activity"/>
    <property type="evidence" value="ECO:0007669"/>
    <property type="project" value="TreeGrafter"/>
</dbReference>
<dbReference type="InterPro" id="IPR018491">
    <property type="entry name" value="SLC12_C"/>
</dbReference>
<reference evidence="7" key="1">
    <citation type="submission" date="2020-06" db="EMBL/GenBank/DDBJ databases">
        <title>Draft genome of Bugula neritina, a colonial animal packing powerful symbionts and potential medicines.</title>
        <authorList>
            <person name="Rayko M."/>
        </authorList>
    </citation>
    <scope>NUCLEOTIDE SEQUENCE [LARGE SCALE GENOMIC DNA]</scope>
    <source>
        <strain evidence="7">Kwan_BN1</strain>
    </source>
</reference>
<dbReference type="GO" id="GO:0055064">
    <property type="term" value="P:chloride ion homeostasis"/>
    <property type="evidence" value="ECO:0007669"/>
    <property type="project" value="TreeGrafter"/>
</dbReference>
<proteinExistence type="predicted"/>
<dbReference type="GO" id="GO:0005886">
    <property type="term" value="C:plasma membrane"/>
    <property type="evidence" value="ECO:0007669"/>
    <property type="project" value="TreeGrafter"/>
</dbReference>
<evidence type="ECO:0000256" key="3">
    <source>
        <dbReference type="ARBA" id="ARBA00022989"/>
    </source>
</evidence>
<evidence type="ECO:0000256" key="1">
    <source>
        <dbReference type="ARBA" id="ARBA00004141"/>
    </source>
</evidence>
<comment type="subcellular location">
    <subcellularLocation>
        <location evidence="1">Membrane</location>
        <topology evidence="1">Multi-pass membrane protein</topology>
    </subcellularLocation>
</comment>
<keyword evidence="4" id="KW-0472">Membrane</keyword>
<evidence type="ECO:0000256" key="5">
    <source>
        <dbReference type="SAM" id="MobiDB-lite"/>
    </source>
</evidence>
<dbReference type="GO" id="GO:0006884">
    <property type="term" value="P:cell volume homeostasis"/>
    <property type="evidence" value="ECO:0007669"/>
    <property type="project" value="TreeGrafter"/>
</dbReference>
<dbReference type="EMBL" id="VXIV02000394">
    <property type="protein sequence ID" value="KAF6038581.1"/>
    <property type="molecule type" value="Genomic_DNA"/>
</dbReference>
<comment type="caution">
    <text evidence="7">The sequence shown here is derived from an EMBL/GenBank/DDBJ whole genome shotgun (WGS) entry which is preliminary data.</text>
</comment>
<evidence type="ECO:0000313" key="8">
    <source>
        <dbReference type="Proteomes" id="UP000593567"/>
    </source>
</evidence>
<dbReference type="AlphaFoldDB" id="A0A7J7KKM9"/>
<gene>
    <name evidence="7" type="ORF">EB796_003112</name>
</gene>
<sequence>MSVFQSMTDLTNQKSRLHTHEEVDENTEDILYSSEGAGGVSNGPSSSMTGNGALQVNNETQNLYTFSPSDLKSDMDKMKGLLHLKPEKRNVRRMHTAVRINEVIVERSHDAKLILINLPGPPKKEAGYENYMEYLEVLTEGLDRTVLVRGSGREVITIFS</sequence>
<evidence type="ECO:0000256" key="2">
    <source>
        <dbReference type="ARBA" id="ARBA00022692"/>
    </source>
</evidence>
<dbReference type="OrthoDB" id="2020542at2759"/>
<dbReference type="GO" id="GO:0055075">
    <property type="term" value="P:potassium ion homeostasis"/>
    <property type="evidence" value="ECO:0007669"/>
    <property type="project" value="TreeGrafter"/>
</dbReference>